<organism evidence="1 2">
    <name type="scientific">Pleurodeles waltl</name>
    <name type="common">Iberian ribbed newt</name>
    <dbReference type="NCBI Taxonomy" id="8319"/>
    <lineage>
        <taxon>Eukaryota</taxon>
        <taxon>Metazoa</taxon>
        <taxon>Chordata</taxon>
        <taxon>Craniata</taxon>
        <taxon>Vertebrata</taxon>
        <taxon>Euteleostomi</taxon>
        <taxon>Amphibia</taxon>
        <taxon>Batrachia</taxon>
        <taxon>Caudata</taxon>
        <taxon>Salamandroidea</taxon>
        <taxon>Salamandridae</taxon>
        <taxon>Pleurodelinae</taxon>
        <taxon>Pleurodeles</taxon>
    </lineage>
</organism>
<comment type="caution">
    <text evidence="1">The sequence shown here is derived from an EMBL/GenBank/DDBJ whole genome shotgun (WGS) entry which is preliminary data.</text>
</comment>
<sequence length="163" mass="17589">MRAGLHWRCGWRQAGAAHSICVPKDVVIEAVSSGSPGRMAFICRRGRPLCSIPAAPGLNTFTRPSGPLLCPLEGRCHRTAATGDRLRRPLFAGSSDARFLRPPVPTAGLHRVSSALRRGLRSATSPGRDQAAPMAVRTTVGPAHRSAQRLWRSRRAITRVNVS</sequence>
<dbReference type="EMBL" id="JANPWB010000009">
    <property type="protein sequence ID" value="KAJ1152042.1"/>
    <property type="molecule type" value="Genomic_DNA"/>
</dbReference>
<accession>A0AAV7RKE0</accession>
<dbReference type="Proteomes" id="UP001066276">
    <property type="component" value="Chromosome 5"/>
</dbReference>
<dbReference type="AlphaFoldDB" id="A0AAV7RKE0"/>
<reference evidence="1" key="1">
    <citation type="journal article" date="2022" name="bioRxiv">
        <title>Sequencing and chromosome-scale assembly of the giantPleurodeles waltlgenome.</title>
        <authorList>
            <person name="Brown T."/>
            <person name="Elewa A."/>
            <person name="Iarovenko S."/>
            <person name="Subramanian E."/>
            <person name="Araus A.J."/>
            <person name="Petzold A."/>
            <person name="Susuki M."/>
            <person name="Suzuki K.-i.T."/>
            <person name="Hayashi T."/>
            <person name="Toyoda A."/>
            <person name="Oliveira C."/>
            <person name="Osipova E."/>
            <person name="Leigh N.D."/>
            <person name="Simon A."/>
            <person name="Yun M.H."/>
        </authorList>
    </citation>
    <scope>NUCLEOTIDE SEQUENCE</scope>
    <source>
        <strain evidence="1">20211129_DDA</strain>
        <tissue evidence="1">Liver</tissue>
    </source>
</reference>
<evidence type="ECO:0000313" key="2">
    <source>
        <dbReference type="Proteomes" id="UP001066276"/>
    </source>
</evidence>
<name>A0AAV7RKE0_PLEWA</name>
<evidence type="ECO:0000313" key="1">
    <source>
        <dbReference type="EMBL" id="KAJ1152042.1"/>
    </source>
</evidence>
<gene>
    <name evidence="1" type="ORF">NDU88_004820</name>
</gene>
<keyword evidence="2" id="KW-1185">Reference proteome</keyword>
<proteinExistence type="predicted"/>
<protein>
    <submittedName>
        <fullName evidence="1">Uncharacterized protein</fullName>
    </submittedName>
</protein>